<evidence type="ECO:0000256" key="6">
    <source>
        <dbReference type="ARBA" id="ARBA00023125"/>
    </source>
</evidence>
<dbReference type="PANTHER" id="PTHR45658">
    <property type="entry name" value="GATA TRANSCRIPTION FACTOR"/>
    <property type="match status" value="1"/>
</dbReference>
<dbReference type="GO" id="GO:0030154">
    <property type="term" value="P:cell differentiation"/>
    <property type="evidence" value="ECO:0007669"/>
    <property type="project" value="TreeGrafter"/>
</dbReference>
<dbReference type="GO" id="GO:0006355">
    <property type="term" value="P:regulation of DNA-templated transcription"/>
    <property type="evidence" value="ECO:0007669"/>
    <property type="project" value="InterPro"/>
</dbReference>
<dbReference type="Pfam" id="PF00320">
    <property type="entry name" value="GATA"/>
    <property type="match status" value="1"/>
</dbReference>
<gene>
    <name evidence="12" type="ORF">OSB04_013631</name>
</gene>
<dbReference type="SMART" id="SM00401">
    <property type="entry name" value="ZnF_GATA"/>
    <property type="match status" value="1"/>
</dbReference>
<accession>A0AA38TWP6</accession>
<organism evidence="12 13">
    <name type="scientific">Centaurea solstitialis</name>
    <name type="common">yellow star-thistle</name>
    <dbReference type="NCBI Taxonomy" id="347529"/>
    <lineage>
        <taxon>Eukaryota</taxon>
        <taxon>Viridiplantae</taxon>
        <taxon>Streptophyta</taxon>
        <taxon>Embryophyta</taxon>
        <taxon>Tracheophyta</taxon>
        <taxon>Spermatophyta</taxon>
        <taxon>Magnoliopsida</taxon>
        <taxon>eudicotyledons</taxon>
        <taxon>Gunneridae</taxon>
        <taxon>Pentapetalae</taxon>
        <taxon>asterids</taxon>
        <taxon>campanulids</taxon>
        <taxon>Asterales</taxon>
        <taxon>Asteraceae</taxon>
        <taxon>Carduoideae</taxon>
        <taxon>Cardueae</taxon>
        <taxon>Centaureinae</taxon>
        <taxon>Centaurea</taxon>
    </lineage>
</organism>
<dbReference type="PROSITE" id="PS00344">
    <property type="entry name" value="GATA_ZN_FINGER_1"/>
    <property type="match status" value="1"/>
</dbReference>
<proteinExistence type="inferred from homology"/>
<keyword evidence="8" id="KW-0804">Transcription</keyword>
<evidence type="ECO:0000313" key="12">
    <source>
        <dbReference type="EMBL" id="KAJ9559017.1"/>
    </source>
</evidence>
<dbReference type="SUPFAM" id="SSF57716">
    <property type="entry name" value="Glucocorticoid receptor-like (DNA-binding domain)"/>
    <property type="match status" value="1"/>
</dbReference>
<dbReference type="Proteomes" id="UP001172457">
    <property type="component" value="Chromosome 3"/>
</dbReference>
<keyword evidence="13" id="KW-1185">Reference proteome</keyword>
<comment type="similarity">
    <text evidence="1">Belongs to the type IV zinc-finger family. Class A subfamily.</text>
</comment>
<dbReference type="GO" id="GO:0008270">
    <property type="term" value="F:zinc ion binding"/>
    <property type="evidence" value="ECO:0007669"/>
    <property type="project" value="UniProtKB-KW"/>
</dbReference>
<dbReference type="PANTHER" id="PTHR45658:SF153">
    <property type="entry name" value="TRANSCRIPTION FACTOR C2C2-GATA FAMILY"/>
    <property type="match status" value="1"/>
</dbReference>
<name>A0AA38TWP6_9ASTR</name>
<evidence type="ECO:0000256" key="2">
    <source>
        <dbReference type="ARBA" id="ARBA00022723"/>
    </source>
</evidence>
<dbReference type="CDD" id="cd00202">
    <property type="entry name" value="ZnF_GATA"/>
    <property type="match status" value="1"/>
</dbReference>
<feature type="domain" description="GATA-type" evidence="11">
    <location>
        <begin position="220"/>
        <end position="256"/>
    </location>
</feature>
<dbReference type="EMBL" id="JARYMX010000003">
    <property type="protein sequence ID" value="KAJ9559017.1"/>
    <property type="molecule type" value="Genomic_DNA"/>
</dbReference>
<dbReference type="InterPro" id="IPR013088">
    <property type="entry name" value="Znf_NHR/GATA"/>
</dbReference>
<dbReference type="AlphaFoldDB" id="A0AA38TWP6"/>
<evidence type="ECO:0000256" key="9">
    <source>
        <dbReference type="PROSITE-ProRule" id="PRU00094"/>
    </source>
</evidence>
<evidence type="ECO:0000256" key="10">
    <source>
        <dbReference type="SAM" id="MobiDB-lite"/>
    </source>
</evidence>
<dbReference type="GO" id="GO:0043565">
    <property type="term" value="F:sequence-specific DNA binding"/>
    <property type="evidence" value="ECO:0007669"/>
    <property type="project" value="InterPro"/>
</dbReference>
<keyword evidence="6" id="KW-0238">DNA-binding</keyword>
<sequence length="313" mass="34457">MCGIIDYNDEAYDEDCFGDILNILDLPVENLEGDGLVEDWASKLGPIPSEVFREMLPPVSQIGIVNDNAGSGGGGGGDLLNGCRVLQFIDGTCGSYALCLSGVSLFQNDKTCQPKRQPILNSETFKFQPKPQPPSFSEGKKQYPIPRSFEAPSPDSVLERRTSGSASKTVSFGTEIAIPVRGRTKRPRSGSTANPWSRSALLIPLQKDQKKRRNLHQQPANEIKKCSHCEITKTPQWREGPMGPKTLCNACGVRYRSGRLFPEYRPAASPTFIPSVHSNSHRKVIEMRQKGGNDYVVKKVLSSNSRDNRLCSS</sequence>
<feature type="region of interest" description="Disordered" evidence="10">
    <location>
        <begin position="182"/>
        <end position="201"/>
    </location>
</feature>
<evidence type="ECO:0000256" key="1">
    <source>
        <dbReference type="ARBA" id="ARBA00005694"/>
    </source>
</evidence>
<comment type="caution">
    <text evidence="12">The sequence shown here is derived from an EMBL/GenBank/DDBJ whole genome shotgun (WGS) entry which is preliminary data.</text>
</comment>
<dbReference type="PROSITE" id="PS50114">
    <property type="entry name" value="GATA_ZN_FINGER_2"/>
    <property type="match status" value="1"/>
</dbReference>
<evidence type="ECO:0000256" key="3">
    <source>
        <dbReference type="ARBA" id="ARBA00022771"/>
    </source>
</evidence>
<keyword evidence="4" id="KW-0862">Zinc</keyword>
<feature type="region of interest" description="Disordered" evidence="10">
    <location>
        <begin position="122"/>
        <end position="166"/>
    </location>
</feature>
<keyword evidence="7" id="KW-0010">Activator</keyword>
<evidence type="ECO:0000313" key="13">
    <source>
        <dbReference type="Proteomes" id="UP001172457"/>
    </source>
</evidence>
<dbReference type="Gene3D" id="3.30.50.10">
    <property type="entry name" value="Erythroid Transcription Factor GATA-1, subunit A"/>
    <property type="match status" value="1"/>
</dbReference>
<evidence type="ECO:0000256" key="5">
    <source>
        <dbReference type="ARBA" id="ARBA00023015"/>
    </source>
</evidence>
<evidence type="ECO:0000256" key="8">
    <source>
        <dbReference type="ARBA" id="ARBA00023163"/>
    </source>
</evidence>
<dbReference type="InterPro" id="IPR000679">
    <property type="entry name" value="Znf_GATA"/>
</dbReference>
<reference evidence="12" key="1">
    <citation type="submission" date="2023-03" db="EMBL/GenBank/DDBJ databases">
        <title>Chromosome-scale reference genome and RAD-based genetic map of yellow starthistle (Centaurea solstitialis) reveal putative structural variation and QTLs associated with invader traits.</title>
        <authorList>
            <person name="Reatini B."/>
            <person name="Cang F.A."/>
            <person name="Jiang Q."/>
            <person name="Mckibben M.T.W."/>
            <person name="Barker M.S."/>
            <person name="Rieseberg L.H."/>
            <person name="Dlugosch K.M."/>
        </authorList>
    </citation>
    <scope>NUCLEOTIDE SEQUENCE</scope>
    <source>
        <strain evidence="12">CAN-66</strain>
        <tissue evidence="12">Leaf</tissue>
    </source>
</reference>
<keyword evidence="5" id="KW-0805">Transcription regulation</keyword>
<protein>
    <recommendedName>
        <fullName evidence="11">GATA-type domain-containing protein</fullName>
    </recommendedName>
</protein>
<evidence type="ECO:0000259" key="11">
    <source>
        <dbReference type="PROSITE" id="PS50114"/>
    </source>
</evidence>
<evidence type="ECO:0000256" key="4">
    <source>
        <dbReference type="ARBA" id="ARBA00022833"/>
    </source>
</evidence>
<dbReference type="FunFam" id="3.30.50.10:FF:000018">
    <property type="entry name" value="GATA transcription factor"/>
    <property type="match status" value="1"/>
</dbReference>
<keyword evidence="2" id="KW-0479">Metal-binding</keyword>
<dbReference type="InterPro" id="IPR051140">
    <property type="entry name" value="GATA_TF"/>
</dbReference>
<evidence type="ECO:0000256" key="7">
    <source>
        <dbReference type="ARBA" id="ARBA00023159"/>
    </source>
</evidence>
<keyword evidence="3 9" id="KW-0863">Zinc-finger</keyword>
<dbReference type="GO" id="GO:0005634">
    <property type="term" value="C:nucleus"/>
    <property type="evidence" value="ECO:0007669"/>
    <property type="project" value="TreeGrafter"/>
</dbReference>